<gene>
    <name evidence="1" type="ORF">L6164_022650</name>
</gene>
<comment type="caution">
    <text evidence="1">The sequence shown here is derived from an EMBL/GenBank/DDBJ whole genome shotgun (WGS) entry which is preliminary data.</text>
</comment>
<proteinExistence type="predicted"/>
<protein>
    <submittedName>
        <fullName evidence="1">Uncharacterized protein</fullName>
    </submittedName>
</protein>
<reference evidence="1 2" key="1">
    <citation type="journal article" date="2022" name="DNA Res.">
        <title>Chromosomal-level genome assembly of the orchid tree Bauhinia variegata (Leguminosae; Cercidoideae) supports the allotetraploid origin hypothesis of Bauhinia.</title>
        <authorList>
            <person name="Zhong Y."/>
            <person name="Chen Y."/>
            <person name="Zheng D."/>
            <person name="Pang J."/>
            <person name="Liu Y."/>
            <person name="Luo S."/>
            <person name="Meng S."/>
            <person name="Qian L."/>
            <person name="Wei D."/>
            <person name="Dai S."/>
            <person name="Zhou R."/>
        </authorList>
    </citation>
    <scope>NUCLEOTIDE SEQUENCE [LARGE SCALE GENOMIC DNA]</scope>
    <source>
        <strain evidence="1">BV-YZ2020</strain>
    </source>
</reference>
<accession>A0ACB9MH49</accession>
<organism evidence="1 2">
    <name type="scientific">Bauhinia variegata</name>
    <name type="common">Purple orchid tree</name>
    <name type="synonym">Phanera variegata</name>
    <dbReference type="NCBI Taxonomy" id="167791"/>
    <lineage>
        <taxon>Eukaryota</taxon>
        <taxon>Viridiplantae</taxon>
        <taxon>Streptophyta</taxon>
        <taxon>Embryophyta</taxon>
        <taxon>Tracheophyta</taxon>
        <taxon>Spermatophyta</taxon>
        <taxon>Magnoliopsida</taxon>
        <taxon>eudicotyledons</taxon>
        <taxon>Gunneridae</taxon>
        <taxon>Pentapetalae</taxon>
        <taxon>rosids</taxon>
        <taxon>fabids</taxon>
        <taxon>Fabales</taxon>
        <taxon>Fabaceae</taxon>
        <taxon>Cercidoideae</taxon>
        <taxon>Cercideae</taxon>
        <taxon>Bauhiniinae</taxon>
        <taxon>Bauhinia</taxon>
    </lineage>
</organism>
<keyword evidence="2" id="KW-1185">Reference proteome</keyword>
<dbReference type="Proteomes" id="UP000828941">
    <property type="component" value="Chromosome 9"/>
</dbReference>
<name>A0ACB9MH49_BAUVA</name>
<dbReference type="EMBL" id="CM039434">
    <property type="protein sequence ID" value="KAI4323006.1"/>
    <property type="molecule type" value="Genomic_DNA"/>
</dbReference>
<sequence length="169" mass="18930">MAKSFAFFALLVSVVCFSSLLDLAQANKEKFHVEGKIYCDPCRLEFENRLSTPLPGATVVLECKYENNETVTFKSKEVVTDQNGHYNIEAEGDHPEEENCKVTALKSSHPECNDPMSGMESDRIVLTKNMGVRSKSRFVNSLGFMPKQVTNDQCKIVVAELAENDKKDD</sequence>
<evidence type="ECO:0000313" key="2">
    <source>
        <dbReference type="Proteomes" id="UP000828941"/>
    </source>
</evidence>
<evidence type="ECO:0000313" key="1">
    <source>
        <dbReference type="EMBL" id="KAI4323006.1"/>
    </source>
</evidence>